<accession>A0A6F9DJX3</accession>
<dbReference type="PANTHER" id="PTHR46876">
    <property type="entry name" value="LOW-DENSITY LIPOPROTEIN RECEPTOR-RELATED PROTEIN 11"/>
    <property type="match status" value="1"/>
</dbReference>
<evidence type="ECO:0000256" key="5">
    <source>
        <dbReference type="ARBA" id="ARBA00023136"/>
    </source>
</evidence>
<keyword evidence="7" id="KW-0325">Glycoprotein</keyword>
<evidence type="ECO:0000256" key="10">
    <source>
        <dbReference type="SAM" id="SignalP"/>
    </source>
</evidence>
<evidence type="ECO:0000256" key="2">
    <source>
        <dbReference type="ARBA" id="ARBA00022692"/>
    </source>
</evidence>
<dbReference type="GO" id="GO:0016020">
    <property type="term" value="C:membrane"/>
    <property type="evidence" value="ECO:0007669"/>
    <property type="project" value="UniProtKB-SubCell"/>
</dbReference>
<feature type="disulfide bond" evidence="8">
    <location>
        <begin position="223"/>
        <end position="241"/>
    </location>
</feature>
<evidence type="ECO:0000256" key="7">
    <source>
        <dbReference type="ARBA" id="ARBA00023180"/>
    </source>
</evidence>
<feature type="transmembrane region" description="Helical" evidence="9">
    <location>
        <begin position="327"/>
        <end position="349"/>
    </location>
</feature>
<dbReference type="CDD" id="cd00112">
    <property type="entry name" value="LDLa"/>
    <property type="match status" value="1"/>
</dbReference>
<keyword evidence="5 9" id="KW-0472">Membrane</keyword>
<evidence type="ECO:0000256" key="8">
    <source>
        <dbReference type="PROSITE-ProRule" id="PRU00124"/>
    </source>
</evidence>
<dbReference type="EMBL" id="LR787629">
    <property type="protein sequence ID" value="CAB3263491.1"/>
    <property type="molecule type" value="mRNA"/>
</dbReference>
<dbReference type="SMART" id="SM00765">
    <property type="entry name" value="MANEC"/>
    <property type="match status" value="1"/>
</dbReference>
<protein>
    <submittedName>
        <fullName evidence="12">Low-density lipoprotein receptor-related protein 11</fullName>
    </submittedName>
</protein>
<dbReference type="SUPFAM" id="SSF57424">
    <property type="entry name" value="LDL receptor-like module"/>
    <property type="match status" value="1"/>
</dbReference>
<dbReference type="InterPro" id="IPR011106">
    <property type="entry name" value="MANSC_N"/>
</dbReference>
<keyword evidence="12" id="KW-0675">Receptor</keyword>
<evidence type="ECO:0000256" key="3">
    <source>
        <dbReference type="ARBA" id="ARBA00022729"/>
    </source>
</evidence>
<evidence type="ECO:0000256" key="4">
    <source>
        <dbReference type="ARBA" id="ARBA00022989"/>
    </source>
</evidence>
<dbReference type="Gene3D" id="4.10.400.10">
    <property type="entry name" value="Low-density Lipoprotein Receptor"/>
    <property type="match status" value="1"/>
</dbReference>
<dbReference type="InterPro" id="IPR002172">
    <property type="entry name" value="LDrepeatLR_classA_rpt"/>
</dbReference>
<dbReference type="InterPro" id="IPR023415">
    <property type="entry name" value="LDLR_class-A_CS"/>
</dbReference>
<feature type="disulfide bond" evidence="8">
    <location>
        <begin position="235"/>
        <end position="250"/>
    </location>
</feature>
<evidence type="ECO:0000259" key="11">
    <source>
        <dbReference type="PROSITE" id="PS50986"/>
    </source>
</evidence>
<dbReference type="PANTHER" id="PTHR46876:SF1">
    <property type="entry name" value="LOW-DENSITY LIPOPROTEIN RECEPTOR-RELATED PROTEIN 11"/>
    <property type="match status" value="1"/>
</dbReference>
<comment type="subcellular location">
    <subcellularLocation>
        <location evidence="1">Membrane</location>
        <topology evidence="1">Single-pass type I membrane protein</topology>
    </subcellularLocation>
</comment>
<dbReference type="InterPro" id="IPR013980">
    <property type="entry name" value="MANSC_dom"/>
</dbReference>
<dbReference type="InterPro" id="IPR036055">
    <property type="entry name" value="LDL_receptor-like_sf"/>
</dbReference>
<dbReference type="PROSITE" id="PS50986">
    <property type="entry name" value="MANSC"/>
    <property type="match status" value="1"/>
</dbReference>
<evidence type="ECO:0000256" key="9">
    <source>
        <dbReference type="SAM" id="Phobius"/>
    </source>
</evidence>
<keyword evidence="6 8" id="KW-1015">Disulfide bond</keyword>
<dbReference type="Pfam" id="PF07502">
    <property type="entry name" value="MANEC"/>
    <property type="match status" value="1"/>
</dbReference>
<name>A0A6F9DJX3_9ASCI</name>
<organism evidence="12">
    <name type="scientific">Phallusia mammillata</name>
    <dbReference type="NCBI Taxonomy" id="59560"/>
    <lineage>
        <taxon>Eukaryota</taxon>
        <taxon>Metazoa</taxon>
        <taxon>Chordata</taxon>
        <taxon>Tunicata</taxon>
        <taxon>Ascidiacea</taxon>
        <taxon>Phlebobranchia</taxon>
        <taxon>Ascidiidae</taxon>
        <taxon>Phallusia</taxon>
    </lineage>
</organism>
<dbReference type="PROSITE" id="PS01209">
    <property type="entry name" value="LDLRA_1"/>
    <property type="match status" value="1"/>
</dbReference>
<feature type="disulfide bond" evidence="8">
    <location>
        <begin position="216"/>
        <end position="228"/>
    </location>
</feature>
<evidence type="ECO:0000313" key="12">
    <source>
        <dbReference type="EMBL" id="CAB3263491.1"/>
    </source>
</evidence>
<feature type="signal peptide" evidence="10">
    <location>
        <begin position="1"/>
        <end position="28"/>
    </location>
</feature>
<reference evidence="12" key="1">
    <citation type="submission" date="2020-04" db="EMBL/GenBank/DDBJ databases">
        <authorList>
            <person name="Neveu A P."/>
        </authorList>
    </citation>
    <scope>NUCLEOTIDE SEQUENCE</scope>
    <source>
        <tissue evidence="12">Whole embryo</tissue>
    </source>
</reference>
<dbReference type="PROSITE" id="PS50068">
    <property type="entry name" value="LDLRA_2"/>
    <property type="match status" value="1"/>
</dbReference>
<dbReference type="AlphaFoldDB" id="A0A6F9DJX3"/>
<gene>
    <name evidence="12" type="primary">Lrp11</name>
</gene>
<evidence type="ECO:0000256" key="6">
    <source>
        <dbReference type="ARBA" id="ARBA00023157"/>
    </source>
</evidence>
<proteinExistence type="evidence at transcript level"/>
<feature type="domain" description="MANSC" evidence="11">
    <location>
        <begin position="77"/>
        <end position="170"/>
    </location>
</feature>
<keyword evidence="4 9" id="KW-1133">Transmembrane helix</keyword>
<dbReference type="Pfam" id="PF00057">
    <property type="entry name" value="Ldl_recept_a"/>
    <property type="match status" value="1"/>
</dbReference>
<sequence length="377" mass="42011">MVGKLGLHVCLVCYILLPWLVFLCETKANNESTDNRVPILDNLSKSQLSKLVDELLSKADGAQPQSELQECQNNFQTHNDQIIRTRDSLQNGAQFLVAVPHIASAQACFQKCCKFENENENENQRCDLSVFQATSARQNVPQCFLFDCVNESKDNEFLCLFSKHTGYVTYKRQVSLSNSDGPLQTSTTHGTQTSHPISAVISNKDHDGDILPIQRCDKFEWKCGTGVCINMFSVCNKVIDCSDGSDEIDCPGTTWQHFSNDDEKHIIDVNNVTTTAFPTMEPTQTILKLTSLQKSTLHSTTTTIITSSTEKEFEDQVVSAVHPEQGALLPLALGLAVTVCVLVMVLCRLKIMKKKFSRKPGPLLMDESDYLINGMYL</sequence>
<evidence type="ECO:0000256" key="1">
    <source>
        <dbReference type="ARBA" id="ARBA00004479"/>
    </source>
</evidence>
<keyword evidence="3 10" id="KW-0732">Signal</keyword>
<dbReference type="SMART" id="SM00192">
    <property type="entry name" value="LDLa"/>
    <property type="match status" value="1"/>
</dbReference>
<feature type="chain" id="PRO_5026243041" evidence="10">
    <location>
        <begin position="29"/>
        <end position="377"/>
    </location>
</feature>
<keyword evidence="2 9" id="KW-0812">Transmembrane</keyword>
<keyword evidence="12" id="KW-0449">Lipoprotein</keyword>